<comment type="similarity">
    <text evidence="12">Belongs to the class I-like SAM-binding methyltransferase superfamily. Trm1 family.</text>
</comment>
<evidence type="ECO:0000256" key="5">
    <source>
        <dbReference type="ARBA" id="ARBA00022694"/>
    </source>
</evidence>
<keyword evidence="2 12" id="KW-0489">Methyltransferase</keyword>
<evidence type="ECO:0000313" key="14">
    <source>
        <dbReference type="EMBL" id="SCV74540.1"/>
    </source>
</evidence>
<feature type="region of interest" description="Disordered" evidence="13">
    <location>
        <begin position="92"/>
        <end position="136"/>
    </location>
</feature>
<evidence type="ECO:0000256" key="1">
    <source>
        <dbReference type="ARBA" id="ARBA00022555"/>
    </source>
</evidence>
<dbReference type="AlphaFoldDB" id="A0A238FL88"/>
<dbReference type="Gene3D" id="3.40.50.150">
    <property type="entry name" value="Vaccinia Virus protein VP39"/>
    <property type="match status" value="1"/>
</dbReference>
<evidence type="ECO:0000256" key="2">
    <source>
        <dbReference type="ARBA" id="ARBA00022603"/>
    </source>
</evidence>
<evidence type="ECO:0000256" key="7">
    <source>
        <dbReference type="ARBA" id="ARBA00039099"/>
    </source>
</evidence>
<keyword evidence="6 12" id="KW-0694">RNA-binding</keyword>
<dbReference type="PROSITE" id="PS51626">
    <property type="entry name" value="SAM_MT_TRM1"/>
    <property type="match status" value="1"/>
</dbReference>
<keyword evidence="1 12" id="KW-0820">tRNA-binding</keyword>
<dbReference type="Gene3D" id="3.30.56.70">
    <property type="entry name" value="N2,N2-dimethylguanosine tRNA methyltransferase, C-terminal domain"/>
    <property type="match status" value="1"/>
</dbReference>
<dbReference type="InterPro" id="IPR042296">
    <property type="entry name" value="tRNA_met_Trm1_C"/>
</dbReference>
<feature type="compositionally biased region" description="Low complexity" evidence="13">
    <location>
        <begin position="353"/>
        <end position="364"/>
    </location>
</feature>
<keyword evidence="5 12" id="KW-0819">tRNA processing</keyword>
<feature type="region of interest" description="Disordered" evidence="13">
    <location>
        <begin position="33"/>
        <end position="75"/>
    </location>
</feature>
<name>A0A238FL88_9BASI</name>
<dbReference type="GO" id="GO:0000049">
    <property type="term" value="F:tRNA binding"/>
    <property type="evidence" value="ECO:0007669"/>
    <property type="project" value="UniProtKB-UniRule"/>
</dbReference>
<dbReference type="EC" id="2.1.1.216" evidence="7"/>
<evidence type="ECO:0000256" key="6">
    <source>
        <dbReference type="ARBA" id="ARBA00022884"/>
    </source>
</evidence>
<reference evidence="15" key="1">
    <citation type="submission" date="2016-09" db="EMBL/GenBank/DDBJ databases">
        <authorList>
            <person name="Jeantristanb JTB J.-T."/>
            <person name="Ricardo R."/>
        </authorList>
    </citation>
    <scope>NUCLEOTIDE SEQUENCE [LARGE SCALE GENOMIC DNA]</scope>
</reference>
<proteinExistence type="inferred from homology"/>
<evidence type="ECO:0000256" key="11">
    <source>
        <dbReference type="ARBA" id="ARBA00083299"/>
    </source>
</evidence>
<comment type="catalytic activity">
    <reaction evidence="8">
        <text>guanosine(26) in tRNA + 2 S-adenosyl-L-methionine = N(2)-dimethylguanosine(26) in tRNA + 2 S-adenosyl-L-homocysteine + 2 H(+)</text>
        <dbReference type="Rhea" id="RHEA:43140"/>
        <dbReference type="Rhea" id="RHEA-COMP:10359"/>
        <dbReference type="Rhea" id="RHEA-COMP:10360"/>
        <dbReference type="ChEBI" id="CHEBI:15378"/>
        <dbReference type="ChEBI" id="CHEBI:57856"/>
        <dbReference type="ChEBI" id="CHEBI:59789"/>
        <dbReference type="ChEBI" id="CHEBI:74269"/>
        <dbReference type="ChEBI" id="CHEBI:74513"/>
        <dbReference type="EC" id="2.1.1.216"/>
    </reaction>
</comment>
<dbReference type="OrthoDB" id="6349953at2759"/>
<keyword evidence="4 12" id="KW-0949">S-adenosyl-L-methionine</keyword>
<keyword evidence="15" id="KW-1185">Reference proteome</keyword>
<keyword evidence="3 12" id="KW-0808">Transferase</keyword>
<gene>
    <name evidence="14" type="ORF">BQ2448_7569</name>
</gene>
<feature type="region of interest" description="Disordered" evidence="13">
    <location>
        <begin position="343"/>
        <end position="375"/>
    </location>
</feature>
<dbReference type="GO" id="GO:0160104">
    <property type="term" value="F:tRNA (guanine(26)-N2)-dimethyltransferase activity"/>
    <property type="evidence" value="ECO:0007669"/>
    <property type="project" value="UniProtKB-EC"/>
</dbReference>
<dbReference type="EMBL" id="FMSP01000023">
    <property type="protein sequence ID" value="SCV74540.1"/>
    <property type="molecule type" value="Genomic_DNA"/>
</dbReference>
<evidence type="ECO:0000256" key="12">
    <source>
        <dbReference type="PROSITE-ProRule" id="PRU00958"/>
    </source>
</evidence>
<evidence type="ECO:0000256" key="13">
    <source>
        <dbReference type="SAM" id="MobiDB-lite"/>
    </source>
</evidence>
<dbReference type="InterPro" id="IPR029063">
    <property type="entry name" value="SAM-dependent_MTases_sf"/>
</dbReference>
<evidence type="ECO:0000313" key="15">
    <source>
        <dbReference type="Proteomes" id="UP000198372"/>
    </source>
</evidence>
<dbReference type="GO" id="GO:0005634">
    <property type="term" value="C:nucleus"/>
    <property type="evidence" value="ECO:0007669"/>
    <property type="project" value="TreeGrafter"/>
</dbReference>
<dbReference type="SUPFAM" id="SSF53335">
    <property type="entry name" value="S-adenosyl-L-methionine-dependent methyltransferases"/>
    <property type="match status" value="1"/>
</dbReference>
<feature type="compositionally biased region" description="Basic and acidic residues" evidence="13">
    <location>
        <begin position="235"/>
        <end position="247"/>
    </location>
</feature>
<feature type="region of interest" description="Disordered" evidence="13">
    <location>
        <begin position="230"/>
        <end position="283"/>
    </location>
</feature>
<evidence type="ECO:0000256" key="4">
    <source>
        <dbReference type="ARBA" id="ARBA00022691"/>
    </source>
</evidence>
<accession>A0A238FL88</accession>
<dbReference type="GO" id="GO:0002940">
    <property type="term" value="P:tRNA N2-guanine methylation"/>
    <property type="evidence" value="ECO:0007669"/>
    <property type="project" value="TreeGrafter"/>
</dbReference>
<dbReference type="FunFam" id="3.30.56.70:FF:000001">
    <property type="entry name" value="tRNA (guanine(26)-N(2))-dimethyltransferase"/>
    <property type="match status" value="1"/>
</dbReference>
<evidence type="ECO:0000256" key="10">
    <source>
        <dbReference type="ARBA" id="ARBA00082896"/>
    </source>
</evidence>
<sequence>MLVRRSIASHISTIGSVHTPKCSPTLARAASLSTSTWTVRNPDAGTPSRTTTTTTTTTRSTRTTTRRISSASPHLYSIMSADQPTLHDSDVYQATDEPQDDDRSPTIAASASASGQFIPLERGHQPLNPPSSSCDMQPQDVPQGFVLHRESTTSILFAIPAATTTTAPASTLTASTSTSSTTGAPVAPVFLNPVQEYNRDLSVVAIRTWSEMRQLEKQKYWEVGVRNKWAKKNRPRSDKREEGNEGERDAEEGDRKKHKMSDGTARAVDPSTEPEASTSADHRPIKEFRIANYPTFKFTLLEALSATGLRAIRYAKEIPLLKYVVANDLSSSAVEDIERNIAWNGLKPPQPEPTSTESPPAASTEKGKHEGDKLGKVRANHDDACNLMYRHRSESTRFDCVDLDPYGSAVPFLDAAVGAVADGGLLCITCTDMGVLAGHNYPEKAFTHYGGVCVNTEYSHEVALRLVLHSIATTAARYGRYIEPLLSLSIDFYVRLFIRVNTGPKEVKALPSKTSLLYYCHHCQTPHFQPMGRTADKIGKSGAVNTTYHAPSGPPPGVGESCGQCGGKFSVSDPSLLGRISRSALTLDKTWFYQQIGGPMWSAPIHSQSFITAMLEQLEAHPTDFSTATRIQGMLTIAKSEIPEGPLYFSPTKVCGFFHCQSPPMNLFASALLNAGYQVSRSHAFPGSIKTSAPRDFVFDVMREWIKSNPVNMKNVKDGSPAKKLLAREQKYVLFLFLFSSGFPHRGDWGLNLLKHHRYMVNLTPHPDVAKHMLSNLKLVKYQMNPQANWGPAKAAVKGKKE</sequence>
<dbReference type="InterPro" id="IPR002905">
    <property type="entry name" value="Trm1"/>
</dbReference>
<protein>
    <recommendedName>
        <fullName evidence="7">tRNA (guanine(26)-N(2))-dimethyltransferase</fullName>
        <ecNumber evidence="7">2.1.1.216</ecNumber>
    </recommendedName>
    <alternativeName>
        <fullName evidence="10">tRNA 2,2-dimethylguanosine-26 methyltransferase</fullName>
    </alternativeName>
    <alternativeName>
        <fullName evidence="9">tRNA(guanine-26,N(2)-N(2)) methyltransferase</fullName>
    </alternativeName>
    <alternativeName>
        <fullName evidence="11">tRNA(m(2,2)G26)dimethyltransferase</fullName>
    </alternativeName>
</protein>
<organism evidence="14 15">
    <name type="scientific">Microbotryum intermedium</name>
    <dbReference type="NCBI Taxonomy" id="269621"/>
    <lineage>
        <taxon>Eukaryota</taxon>
        <taxon>Fungi</taxon>
        <taxon>Dikarya</taxon>
        <taxon>Basidiomycota</taxon>
        <taxon>Pucciniomycotina</taxon>
        <taxon>Microbotryomycetes</taxon>
        <taxon>Microbotryales</taxon>
        <taxon>Microbotryaceae</taxon>
        <taxon>Microbotryum</taxon>
    </lineage>
</organism>
<feature type="compositionally biased region" description="Basic and acidic residues" evidence="13">
    <location>
        <begin position="365"/>
        <end position="375"/>
    </location>
</feature>
<dbReference type="Proteomes" id="UP000198372">
    <property type="component" value="Unassembled WGS sequence"/>
</dbReference>
<evidence type="ECO:0000256" key="8">
    <source>
        <dbReference type="ARBA" id="ARBA00051897"/>
    </source>
</evidence>
<dbReference type="PANTHER" id="PTHR10631">
    <property type="entry name" value="N 2 ,N 2 -DIMETHYLGUANOSINE TRNA METHYLTRANSFERASE"/>
    <property type="match status" value="1"/>
</dbReference>
<dbReference type="Pfam" id="PF02005">
    <property type="entry name" value="TRM"/>
    <property type="match status" value="1"/>
</dbReference>
<evidence type="ECO:0000256" key="3">
    <source>
        <dbReference type="ARBA" id="ARBA00022679"/>
    </source>
</evidence>
<dbReference type="PANTHER" id="PTHR10631:SF3">
    <property type="entry name" value="TRNA (GUANINE(26)-N(2))-DIMETHYLTRANSFERASE"/>
    <property type="match status" value="1"/>
</dbReference>
<feature type="compositionally biased region" description="Low complexity" evidence="13">
    <location>
        <begin position="48"/>
        <end position="67"/>
    </location>
</feature>
<dbReference type="STRING" id="269621.A0A238FL88"/>
<evidence type="ECO:0000256" key="9">
    <source>
        <dbReference type="ARBA" id="ARBA00077143"/>
    </source>
</evidence>